<protein>
    <submittedName>
        <fullName evidence="1">Uncharacterized protein</fullName>
    </submittedName>
</protein>
<dbReference type="EMBL" id="QNRO01000003">
    <property type="protein sequence ID" value="RBP32606.1"/>
    <property type="molecule type" value="Genomic_DNA"/>
</dbReference>
<accession>A0A366GWM2</accession>
<evidence type="ECO:0000313" key="2">
    <source>
        <dbReference type="Proteomes" id="UP000252995"/>
    </source>
</evidence>
<reference evidence="1 2" key="1">
    <citation type="submission" date="2018-06" db="EMBL/GenBank/DDBJ databases">
        <title>Freshwater and sediment microbial communities from various areas in North America, analyzing microbe dynamics in response to fracking.</title>
        <authorList>
            <person name="Lamendella R."/>
        </authorList>
    </citation>
    <scope>NUCLEOTIDE SEQUENCE [LARGE SCALE GENOMIC DNA]</scope>
    <source>
        <strain evidence="1 2">114J</strain>
    </source>
</reference>
<sequence>MWLKARIFLDIYVPGYDPKVHFLTAFGLNNNKKDRLPSPTPNIFVILLNIARLGDRILTDFRQNAVAF</sequence>
<gene>
    <name evidence="1" type="ORF">DET50_103167</name>
</gene>
<dbReference type="AlphaFoldDB" id="A0A366GWM2"/>
<organism evidence="1 2">
    <name type="scientific">Marinobacter pelagius</name>
    <dbReference type="NCBI Taxonomy" id="379482"/>
    <lineage>
        <taxon>Bacteria</taxon>
        <taxon>Pseudomonadati</taxon>
        <taxon>Pseudomonadota</taxon>
        <taxon>Gammaproteobacteria</taxon>
        <taxon>Pseudomonadales</taxon>
        <taxon>Marinobacteraceae</taxon>
        <taxon>Marinobacter</taxon>
    </lineage>
</organism>
<comment type="caution">
    <text evidence="1">The sequence shown here is derived from an EMBL/GenBank/DDBJ whole genome shotgun (WGS) entry which is preliminary data.</text>
</comment>
<dbReference type="Proteomes" id="UP000252995">
    <property type="component" value="Unassembled WGS sequence"/>
</dbReference>
<evidence type="ECO:0000313" key="1">
    <source>
        <dbReference type="EMBL" id="RBP32606.1"/>
    </source>
</evidence>
<proteinExistence type="predicted"/>
<name>A0A366GWM2_9GAMM</name>